<evidence type="ECO:0000256" key="6">
    <source>
        <dbReference type="SAM" id="Phobius"/>
    </source>
</evidence>
<dbReference type="Gene3D" id="3.30.1360.20">
    <property type="entry name" value="Transcriptional coactivator/pterin dehydratase"/>
    <property type="match status" value="1"/>
</dbReference>
<comment type="similarity">
    <text evidence="2">Belongs to the pterin-4-alpha-carbinolamine dehydratase family.</text>
</comment>
<evidence type="ECO:0000313" key="7">
    <source>
        <dbReference type="EMBL" id="ORC88595.1"/>
    </source>
</evidence>
<protein>
    <recommendedName>
        <fullName evidence="3">4a-hydroxytetrahydrobiopterin dehydratase</fullName>
        <ecNumber evidence="3">4.2.1.96</ecNumber>
    </recommendedName>
    <alternativeName>
        <fullName evidence="5">4-alpha-hydroxy-tetrahydropterin dehydratase</fullName>
    </alternativeName>
</protein>
<evidence type="ECO:0000256" key="1">
    <source>
        <dbReference type="ARBA" id="ARBA00001554"/>
    </source>
</evidence>
<reference evidence="7 8" key="1">
    <citation type="submission" date="2017-03" db="EMBL/GenBank/DDBJ databases">
        <title>An alternative strategy for trypanosome survival in the mammalian bloodstream revealed through genome and transcriptome analysis of the ubiquitous bovine parasite Trypanosoma (Megatrypanum) theileri.</title>
        <authorList>
            <person name="Kelly S."/>
            <person name="Ivens A."/>
            <person name="Mott A."/>
            <person name="O'Neill E."/>
            <person name="Emms D."/>
            <person name="Macleod O."/>
            <person name="Voorheis P."/>
            <person name="Matthews J."/>
            <person name="Matthews K."/>
            <person name="Carrington M."/>
        </authorList>
    </citation>
    <scope>NUCLEOTIDE SEQUENCE [LARGE SCALE GENOMIC DNA]</scope>
    <source>
        <strain evidence="7">Edinburgh</strain>
    </source>
</reference>
<dbReference type="RefSeq" id="XP_028882661.1">
    <property type="nucleotide sequence ID" value="XM_029026105.1"/>
</dbReference>
<dbReference type="PANTHER" id="PTHR12599:SF0">
    <property type="entry name" value="PTERIN-4-ALPHA-CARBINOLAMINE DEHYDRATASE"/>
    <property type="match status" value="1"/>
</dbReference>
<sequence length="133" mass="15602">MQSLLSIFLRLCIYGSFIIWIVGMHPVRFIFARAVPLSQSDISRALQNIKGWRIEEKDENVIYRDFEFRDFKQAMLFMNAVADVCEAVGHHPSWTNTYNKVHVRLTTHDAGNRVTQRDLNLAERMNDIFTRNL</sequence>
<evidence type="ECO:0000256" key="4">
    <source>
        <dbReference type="ARBA" id="ARBA00023239"/>
    </source>
</evidence>
<dbReference type="SUPFAM" id="SSF55248">
    <property type="entry name" value="PCD-like"/>
    <property type="match status" value="1"/>
</dbReference>
<comment type="catalytic activity">
    <reaction evidence="1">
        <text>(4aS,6R)-4a-hydroxy-L-erythro-5,6,7,8-tetrahydrobiopterin = (6R)-L-erythro-6,7-dihydrobiopterin + H2O</text>
        <dbReference type="Rhea" id="RHEA:11920"/>
        <dbReference type="ChEBI" id="CHEBI:15377"/>
        <dbReference type="ChEBI" id="CHEBI:15642"/>
        <dbReference type="ChEBI" id="CHEBI:43120"/>
        <dbReference type="EC" id="4.2.1.96"/>
    </reaction>
</comment>
<dbReference type="GeneID" id="39985885"/>
<dbReference type="InterPro" id="IPR001533">
    <property type="entry name" value="Pterin_deHydtase"/>
</dbReference>
<dbReference type="Pfam" id="PF01329">
    <property type="entry name" value="Pterin_4a"/>
    <property type="match status" value="1"/>
</dbReference>
<evidence type="ECO:0000256" key="2">
    <source>
        <dbReference type="ARBA" id="ARBA00006472"/>
    </source>
</evidence>
<evidence type="ECO:0000313" key="8">
    <source>
        <dbReference type="Proteomes" id="UP000192257"/>
    </source>
</evidence>
<dbReference type="NCBIfam" id="NF002017">
    <property type="entry name" value="PRK00823.1-2"/>
    <property type="match status" value="1"/>
</dbReference>
<dbReference type="EMBL" id="NBCO01000016">
    <property type="protein sequence ID" value="ORC88595.1"/>
    <property type="molecule type" value="Genomic_DNA"/>
</dbReference>
<dbReference type="VEuPathDB" id="TriTrypDB:TM35_000162330"/>
<dbReference type="AlphaFoldDB" id="A0A1X0NV87"/>
<dbReference type="Proteomes" id="UP000192257">
    <property type="component" value="Unassembled WGS sequence"/>
</dbReference>
<keyword evidence="8" id="KW-1185">Reference proteome</keyword>
<keyword evidence="6" id="KW-0812">Transmembrane</keyword>
<organism evidence="7 8">
    <name type="scientific">Trypanosoma theileri</name>
    <dbReference type="NCBI Taxonomy" id="67003"/>
    <lineage>
        <taxon>Eukaryota</taxon>
        <taxon>Discoba</taxon>
        <taxon>Euglenozoa</taxon>
        <taxon>Kinetoplastea</taxon>
        <taxon>Metakinetoplastina</taxon>
        <taxon>Trypanosomatida</taxon>
        <taxon>Trypanosomatidae</taxon>
        <taxon>Trypanosoma</taxon>
    </lineage>
</organism>
<gene>
    <name evidence="7" type="ORF">TM35_000162330</name>
</gene>
<name>A0A1X0NV87_9TRYP</name>
<dbReference type="PANTHER" id="PTHR12599">
    <property type="entry name" value="PTERIN-4-ALPHA-CARBINOLAMINE DEHYDRATASE"/>
    <property type="match status" value="1"/>
</dbReference>
<feature type="transmembrane region" description="Helical" evidence="6">
    <location>
        <begin position="7"/>
        <end position="31"/>
    </location>
</feature>
<dbReference type="InterPro" id="IPR036428">
    <property type="entry name" value="PCD_sf"/>
</dbReference>
<dbReference type="OrthoDB" id="277398at2759"/>
<proteinExistence type="inferred from homology"/>
<comment type="caution">
    <text evidence="7">The sequence shown here is derived from an EMBL/GenBank/DDBJ whole genome shotgun (WGS) entry which is preliminary data.</text>
</comment>
<dbReference type="GO" id="GO:0008124">
    <property type="term" value="F:4-alpha-hydroxytetrahydrobiopterin dehydratase activity"/>
    <property type="evidence" value="ECO:0007669"/>
    <property type="project" value="UniProtKB-EC"/>
</dbReference>
<evidence type="ECO:0000256" key="5">
    <source>
        <dbReference type="ARBA" id="ARBA00030497"/>
    </source>
</evidence>
<keyword evidence="6" id="KW-0472">Membrane</keyword>
<evidence type="ECO:0000256" key="3">
    <source>
        <dbReference type="ARBA" id="ARBA00013252"/>
    </source>
</evidence>
<dbReference type="HAMAP" id="MF_00434">
    <property type="entry name" value="Pterin_4_alpha"/>
    <property type="match status" value="1"/>
</dbReference>
<dbReference type="GO" id="GO:0006729">
    <property type="term" value="P:tetrahydrobiopterin biosynthetic process"/>
    <property type="evidence" value="ECO:0007669"/>
    <property type="project" value="InterPro"/>
</dbReference>
<dbReference type="EC" id="4.2.1.96" evidence="3"/>
<accession>A0A1X0NV87</accession>
<keyword evidence="4" id="KW-0456">Lyase</keyword>
<keyword evidence="6" id="KW-1133">Transmembrane helix</keyword>
<dbReference type="STRING" id="67003.A0A1X0NV87"/>